<evidence type="ECO:0000256" key="1">
    <source>
        <dbReference type="SAM" id="MobiDB-lite"/>
    </source>
</evidence>
<feature type="region of interest" description="Disordered" evidence="1">
    <location>
        <begin position="51"/>
        <end position="74"/>
    </location>
</feature>
<feature type="compositionally biased region" description="Polar residues" evidence="1">
    <location>
        <begin position="61"/>
        <end position="74"/>
    </location>
</feature>
<reference evidence="2" key="1">
    <citation type="journal article" date="2023" name="G3 (Bethesda)">
        <title>A reference genome for the long-term kleptoplast-retaining sea slug Elysia crispata morphotype clarki.</title>
        <authorList>
            <person name="Eastman K.E."/>
            <person name="Pendleton A.L."/>
            <person name="Shaikh M.A."/>
            <person name="Suttiyut T."/>
            <person name="Ogas R."/>
            <person name="Tomko P."/>
            <person name="Gavelis G."/>
            <person name="Widhalm J.R."/>
            <person name="Wisecaver J.H."/>
        </authorList>
    </citation>
    <scope>NUCLEOTIDE SEQUENCE</scope>
    <source>
        <strain evidence="2">ECLA1</strain>
    </source>
</reference>
<gene>
    <name evidence="2" type="ORF">RRG08_016682</name>
</gene>
<comment type="caution">
    <text evidence="2">The sequence shown here is derived from an EMBL/GenBank/DDBJ whole genome shotgun (WGS) entry which is preliminary data.</text>
</comment>
<dbReference type="AlphaFoldDB" id="A0AAE1AJ88"/>
<organism evidence="2 3">
    <name type="scientific">Elysia crispata</name>
    <name type="common">lettuce slug</name>
    <dbReference type="NCBI Taxonomy" id="231223"/>
    <lineage>
        <taxon>Eukaryota</taxon>
        <taxon>Metazoa</taxon>
        <taxon>Spiralia</taxon>
        <taxon>Lophotrochozoa</taxon>
        <taxon>Mollusca</taxon>
        <taxon>Gastropoda</taxon>
        <taxon>Heterobranchia</taxon>
        <taxon>Euthyneura</taxon>
        <taxon>Panpulmonata</taxon>
        <taxon>Sacoglossa</taxon>
        <taxon>Placobranchoidea</taxon>
        <taxon>Plakobranchidae</taxon>
        <taxon>Elysia</taxon>
    </lineage>
</organism>
<proteinExistence type="predicted"/>
<protein>
    <submittedName>
        <fullName evidence="2">Uncharacterized protein</fullName>
    </submittedName>
</protein>
<dbReference type="EMBL" id="JAWDGP010001750">
    <property type="protein sequence ID" value="KAK3788663.1"/>
    <property type="molecule type" value="Genomic_DNA"/>
</dbReference>
<name>A0AAE1AJ88_9GAST</name>
<evidence type="ECO:0000313" key="2">
    <source>
        <dbReference type="EMBL" id="KAK3788663.1"/>
    </source>
</evidence>
<accession>A0AAE1AJ88</accession>
<keyword evidence="3" id="KW-1185">Reference proteome</keyword>
<evidence type="ECO:0000313" key="3">
    <source>
        <dbReference type="Proteomes" id="UP001283361"/>
    </source>
</evidence>
<dbReference type="Proteomes" id="UP001283361">
    <property type="component" value="Unassembled WGS sequence"/>
</dbReference>
<sequence length="74" mass="7811">MPDTITADTVKQTINITQFCLVNCRQSPADITSGFGTVLTTGEDNHVELLGKGRQPLGTDFGTSSLLPSGKITT</sequence>